<evidence type="ECO:0000256" key="10">
    <source>
        <dbReference type="ARBA" id="ARBA00023098"/>
    </source>
</evidence>
<dbReference type="PANTHER" id="PTHR10909">
    <property type="entry name" value="ELECTRON TRANSPORT OXIDOREDUCTASE"/>
    <property type="match status" value="1"/>
</dbReference>
<evidence type="ECO:0000256" key="14">
    <source>
        <dbReference type="PIRSR" id="PIRSR000168-2"/>
    </source>
</evidence>
<dbReference type="UniPathway" id="UPA00661"/>
<dbReference type="Pfam" id="PF01756">
    <property type="entry name" value="ACOX"/>
    <property type="match status" value="1"/>
</dbReference>
<comment type="cofactor">
    <cofactor evidence="2">
        <name>FAD</name>
        <dbReference type="ChEBI" id="CHEBI:57692"/>
    </cofactor>
</comment>
<dbReference type="InterPro" id="IPR046373">
    <property type="entry name" value="Acyl-CoA_Oxase/DH_mid-dom_sf"/>
</dbReference>
<feature type="domain" description="Acyl-coenzyme A oxidase N-terminal" evidence="17">
    <location>
        <begin position="31"/>
        <end position="141"/>
    </location>
</feature>
<feature type="domain" description="Acyl-CoA oxidase C-terminal" evidence="15">
    <location>
        <begin position="539"/>
        <end position="706"/>
    </location>
</feature>
<dbReference type="PANTHER" id="PTHR10909:SF352">
    <property type="entry name" value="ACYL-COENZYME A OXIDASE-LIKE PROTEIN"/>
    <property type="match status" value="1"/>
</dbReference>
<dbReference type="OMA" id="AHGTNAK"/>
<organism evidence="19 20">
    <name type="scientific">Allomyces macrogynus (strain ATCC 38327)</name>
    <name type="common">Allomyces javanicus var. macrogynus</name>
    <dbReference type="NCBI Taxonomy" id="578462"/>
    <lineage>
        <taxon>Eukaryota</taxon>
        <taxon>Fungi</taxon>
        <taxon>Fungi incertae sedis</taxon>
        <taxon>Blastocladiomycota</taxon>
        <taxon>Blastocladiomycetes</taxon>
        <taxon>Blastocladiales</taxon>
        <taxon>Blastocladiaceae</taxon>
        <taxon>Allomyces</taxon>
    </lineage>
</organism>
<dbReference type="Pfam" id="PF14749">
    <property type="entry name" value="Acyl-CoA_ox_N"/>
    <property type="match status" value="1"/>
</dbReference>
<comment type="catalytic activity">
    <reaction evidence="1">
        <text>a 2,3-saturated acyl-CoA + O2 = a (2E)-enoyl-CoA + H2O2</text>
        <dbReference type="Rhea" id="RHEA:38959"/>
        <dbReference type="ChEBI" id="CHEBI:15379"/>
        <dbReference type="ChEBI" id="CHEBI:16240"/>
        <dbReference type="ChEBI" id="CHEBI:58856"/>
        <dbReference type="ChEBI" id="CHEBI:65111"/>
        <dbReference type="EC" id="1.3.3.6"/>
    </reaction>
</comment>
<dbReference type="AlphaFoldDB" id="A0A0L0RX42"/>
<protein>
    <recommendedName>
        <fullName evidence="12">Acyl-coenzyme A oxidase</fullName>
    </recommendedName>
</protein>
<dbReference type="InterPro" id="IPR006091">
    <property type="entry name" value="Acyl-CoA_Oxase/DH_mid-dom"/>
</dbReference>
<evidence type="ECO:0000313" key="20">
    <source>
        <dbReference type="Proteomes" id="UP000054350"/>
    </source>
</evidence>
<proteinExistence type="inferred from homology"/>
<dbReference type="OrthoDB" id="538336at2759"/>
<dbReference type="InterPro" id="IPR055060">
    <property type="entry name" value="ACOX_C_alpha1"/>
</dbReference>
<keyword evidence="9" id="KW-0560">Oxidoreductase</keyword>
<evidence type="ECO:0000256" key="5">
    <source>
        <dbReference type="ARBA" id="ARBA00006288"/>
    </source>
</evidence>
<feature type="binding site" evidence="14">
    <location>
        <position position="195"/>
    </location>
    <ligand>
        <name>FAD</name>
        <dbReference type="ChEBI" id="CHEBI:57692"/>
    </ligand>
</feature>
<dbReference type="Pfam" id="PF02770">
    <property type="entry name" value="Acyl-CoA_dh_M"/>
    <property type="match status" value="1"/>
</dbReference>
<reference evidence="19 20" key="1">
    <citation type="submission" date="2009-11" db="EMBL/GenBank/DDBJ databases">
        <title>Annotation of Allomyces macrogynus ATCC 38327.</title>
        <authorList>
            <consortium name="The Broad Institute Genome Sequencing Platform"/>
            <person name="Russ C."/>
            <person name="Cuomo C."/>
            <person name="Burger G."/>
            <person name="Gray M.W."/>
            <person name="Holland P.W.H."/>
            <person name="King N."/>
            <person name="Lang F.B.F."/>
            <person name="Roger A.J."/>
            <person name="Ruiz-Trillo I."/>
            <person name="Young S.K."/>
            <person name="Zeng Q."/>
            <person name="Gargeya S."/>
            <person name="Fitzgerald M."/>
            <person name="Haas B."/>
            <person name="Abouelleil A."/>
            <person name="Alvarado L."/>
            <person name="Arachchi H.M."/>
            <person name="Berlin A."/>
            <person name="Chapman S.B."/>
            <person name="Gearin G."/>
            <person name="Goldberg J."/>
            <person name="Griggs A."/>
            <person name="Gujja S."/>
            <person name="Hansen M."/>
            <person name="Heiman D."/>
            <person name="Howarth C."/>
            <person name="Larimer J."/>
            <person name="Lui A."/>
            <person name="MacDonald P.J.P."/>
            <person name="McCowen C."/>
            <person name="Montmayeur A."/>
            <person name="Murphy C."/>
            <person name="Neiman D."/>
            <person name="Pearson M."/>
            <person name="Priest M."/>
            <person name="Roberts A."/>
            <person name="Saif S."/>
            <person name="Shea T."/>
            <person name="Sisk P."/>
            <person name="Stolte C."/>
            <person name="Sykes S."/>
            <person name="Wortman J."/>
            <person name="Nusbaum C."/>
            <person name="Birren B."/>
        </authorList>
    </citation>
    <scope>NUCLEOTIDE SEQUENCE [LARGE SCALE GENOMIC DNA]</scope>
    <source>
        <strain evidence="19 20">ATCC 38327</strain>
    </source>
</reference>
<evidence type="ECO:0000259" key="17">
    <source>
        <dbReference type="Pfam" id="PF14749"/>
    </source>
</evidence>
<evidence type="ECO:0000256" key="9">
    <source>
        <dbReference type="ARBA" id="ARBA00023002"/>
    </source>
</evidence>
<evidence type="ECO:0000259" key="15">
    <source>
        <dbReference type="Pfam" id="PF01756"/>
    </source>
</evidence>
<comment type="subcellular location">
    <subcellularLocation>
        <location evidence="3">Peroxisome</location>
    </subcellularLocation>
</comment>
<evidence type="ECO:0000256" key="6">
    <source>
        <dbReference type="ARBA" id="ARBA00022630"/>
    </source>
</evidence>
<dbReference type="InterPro" id="IPR036250">
    <property type="entry name" value="AcylCo_DH-like_C"/>
</dbReference>
<dbReference type="Proteomes" id="UP000054350">
    <property type="component" value="Unassembled WGS sequence"/>
</dbReference>
<keyword evidence="7 12" id="KW-0274">FAD</keyword>
<evidence type="ECO:0000259" key="16">
    <source>
        <dbReference type="Pfam" id="PF02770"/>
    </source>
</evidence>
<feature type="domain" description="Acyl-CoA oxidase C-alpha1" evidence="18">
    <location>
        <begin position="292"/>
        <end position="461"/>
    </location>
</feature>
<keyword evidence="6 12" id="KW-0285">Flavoprotein</keyword>
<evidence type="ECO:0000256" key="1">
    <source>
        <dbReference type="ARBA" id="ARBA00001201"/>
    </source>
</evidence>
<dbReference type="InterPro" id="IPR037069">
    <property type="entry name" value="AcylCoA_DH/ox_N_sf"/>
</dbReference>
<keyword evidence="11" id="KW-0576">Peroxisome</keyword>
<dbReference type="GO" id="GO:0071949">
    <property type="term" value="F:FAD binding"/>
    <property type="evidence" value="ECO:0007669"/>
    <property type="project" value="InterPro"/>
</dbReference>
<dbReference type="EMBL" id="GG745328">
    <property type="protein sequence ID" value="KNE54689.1"/>
    <property type="molecule type" value="Genomic_DNA"/>
</dbReference>
<dbReference type="Gene3D" id="1.20.140.10">
    <property type="entry name" value="Butyryl-CoA Dehydrogenase, subunit A, domain 3"/>
    <property type="match status" value="2"/>
</dbReference>
<dbReference type="FunFam" id="1.20.140.10:FF:000015">
    <property type="entry name" value="Acyl-coenzyme A oxidase"/>
    <property type="match status" value="1"/>
</dbReference>
<name>A0A0L0RX42_ALLM3</name>
<gene>
    <name evidence="19" type="ORF">AMAG_00648</name>
</gene>
<feature type="active site" description="Proton acceptor" evidence="13">
    <location>
        <position position="446"/>
    </location>
</feature>
<evidence type="ECO:0000256" key="2">
    <source>
        <dbReference type="ARBA" id="ARBA00001974"/>
    </source>
</evidence>
<evidence type="ECO:0000256" key="12">
    <source>
        <dbReference type="PIRNR" id="PIRNR000168"/>
    </source>
</evidence>
<dbReference type="FunFam" id="1.20.140.10:FF:000007">
    <property type="entry name" value="Acyl-coenzyme A oxidase"/>
    <property type="match status" value="1"/>
</dbReference>
<dbReference type="STRING" id="578462.A0A0L0RX42"/>
<dbReference type="Gene3D" id="2.40.110.10">
    <property type="entry name" value="Butyryl-CoA Dehydrogenase, subunit A, domain 2"/>
    <property type="match status" value="1"/>
</dbReference>
<reference evidence="20" key="2">
    <citation type="submission" date="2009-11" db="EMBL/GenBank/DDBJ databases">
        <title>The Genome Sequence of Allomyces macrogynus strain ATCC 38327.</title>
        <authorList>
            <consortium name="The Broad Institute Genome Sequencing Platform"/>
            <person name="Russ C."/>
            <person name="Cuomo C."/>
            <person name="Shea T."/>
            <person name="Young S.K."/>
            <person name="Zeng Q."/>
            <person name="Koehrsen M."/>
            <person name="Haas B."/>
            <person name="Borodovsky M."/>
            <person name="Guigo R."/>
            <person name="Alvarado L."/>
            <person name="Berlin A."/>
            <person name="Borenstein D."/>
            <person name="Chen Z."/>
            <person name="Engels R."/>
            <person name="Freedman E."/>
            <person name="Gellesch M."/>
            <person name="Goldberg J."/>
            <person name="Griggs A."/>
            <person name="Gujja S."/>
            <person name="Heiman D."/>
            <person name="Hepburn T."/>
            <person name="Howarth C."/>
            <person name="Jen D."/>
            <person name="Larson L."/>
            <person name="Lewis B."/>
            <person name="Mehta T."/>
            <person name="Park D."/>
            <person name="Pearson M."/>
            <person name="Roberts A."/>
            <person name="Saif S."/>
            <person name="Shenoy N."/>
            <person name="Sisk P."/>
            <person name="Stolte C."/>
            <person name="Sykes S."/>
            <person name="Walk T."/>
            <person name="White J."/>
            <person name="Yandava C."/>
            <person name="Burger G."/>
            <person name="Gray M.W."/>
            <person name="Holland P.W.H."/>
            <person name="King N."/>
            <person name="Lang F.B.F."/>
            <person name="Roger A.J."/>
            <person name="Ruiz-Trillo I."/>
            <person name="Lander E."/>
            <person name="Nusbaum C."/>
        </authorList>
    </citation>
    <scope>NUCLEOTIDE SEQUENCE [LARGE SCALE GENOMIC DNA]</scope>
    <source>
        <strain evidence="20">ATCC 38327</strain>
    </source>
</reference>
<dbReference type="eggNOG" id="KOG0136">
    <property type="taxonomic scope" value="Eukaryota"/>
</dbReference>
<evidence type="ECO:0000256" key="11">
    <source>
        <dbReference type="ARBA" id="ARBA00023140"/>
    </source>
</evidence>
<comment type="similarity">
    <text evidence="5 12">Belongs to the acyl-CoA oxidase family.</text>
</comment>
<dbReference type="InterPro" id="IPR002655">
    <property type="entry name" value="Acyl-CoA_oxidase_C"/>
</dbReference>
<comment type="pathway">
    <text evidence="4">Lipid metabolism; peroxisomal fatty acid beta-oxidation.</text>
</comment>
<dbReference type="InterPro" id="IPR029320">
    <property type="entry name" value="Acyl-CoA_ox_N"/>
</dbReference>
<dbReference type="GO" id="GO:0055088">
    <property type="term" value="P:lipid homeostasis"/>
    <property type="evidence" value="ECO:0007669"/>
    <property type="project" value="TreeGrafter"/>
</dbReference>
<accession>A0A0L0RX42</accession>
<evidence type="ECO:0000256" key="13">
    <source>
        <dbReference type="PIRSR" id="PIRSR000168-1"/>
    </source>
</evidence>
<dbReference type="InterPro" id="IPR009100">
    <property type="entry name" value="AcylCoA_DH/oxidase_NM_dom_sf"/>
</dbReference>
<dbReference type="Pfam" id="PF22924">
    <property type="entry name" value="ACOX_C_alpha1"/>
    <property type="match status" value="1"/>
</dbReference>
<dbReference type="GO" id="GO:0005504">
    <property type="term" value="F:fatty acid binding"/>
    <property type="evidence" value="ECO:0007669"/>
    <property type="project" value="TreeGrafter"/>
</dbReference>
<dbReference type="SUPFAM" id="SSF47203">
    <property type="entry name" value="Acyl-CoA dehydrogenase C-terminal domain-like"/>
    <property type="match status" value="2"/>
</dbReference>
<dbReference type="VEuPathDB" id="FungiDB:AMAG_00648"/>
<evidence type="ECO:0000259" key="18">
    <source>
        <dbReference type="Pfam" id="PF22924"/>
    </source>
</evidence>
<keyword evidence="10" id="KW-0443">Lipid metabolism</keyword>
<keyword evidence="20" id="KW-1185">Reference proteome</keyword>
<dbReference type="SUPFAM" id="SSF56645">
    <property type="entry name" value="Acyl-CoA dehydrogenase NM domain-like"/>
    <property type="match status" value="1"/>
</dbReference>
<dbReference type="PIRSF" id="PIRSF000168">
    <property type="entry name" value="Acyl-CoA_oxidase"/>
    <property type="match status" value="1"/>
</dbReference>
<evidence type="ECO:0000256" key="7">
    <source>
        <dbReference type="ARBA" id="ARBA00022827"/>
    </source>
</evidence>
<dbReference type="GO" id="GO:0033540">
    <property type="term" value="P:fatty acid beta-oxidation using acyl-CoA oxidase"/>
    <property type="evidence" value="ECO:0007669"/>
    <property type="project" value="UniProtKB-UniPathway"/>
</dbReference>
<dbReference type="GO" id="GO:0003997">
    <property type="term" value="F:acyl-CoA oxidase activity"/>
    <property type="evidence" value="ECO:0007669"/>
    <property type="project" value="UniProtKB-EC"/>
</dbReference>
<evidence type="ECO:0000256" key="3">
    <source>
        <dbReference type="ARBA" id="ARBA00004275"/>
    </source>
</evidence>
<dbReference type="GO" id="GO:0005777">
    <property type="term" value="C:peroxisome"/>
    <property type="evidence" value="ECO:0007669"/>
    <property type="project" value="UniProtKB-SubCell"/>
</dbReference>
<sequence length="720" mass="79015">MTSTTTTTMIAAPNREMAALAEERAAPAFPVRDMTYFLDGGKDATELKERFMLELERDPVWRKDDWPNLTLPEMRERTMAKARLIVNFLANEPVHVFRARMAVISTVDPGFWTRLGVHYGLFFGALQSQATSNQLTYWVQKGALAVHNMYGCFLMTEMGHGSNVQALETTATFDEASDEFVIHTPSLTATKWWIGGAAHTATHGTVYAQLIVRGKRHGVKVFVVPLRDPKAGTLLPGISIGDCGKKFGRDGIDNGWVQFTNVRIPRSYMLMKHTQVKRDGTVIDPPLAQLSYGALIQGRVAMVVDSGNTAKKALTIAIRYGAIRRQFASPGADQETKLLDYTIHQHRLLPLLAQTFAMHFAGREVDAMYTALMEQLDSVQPGQDMTTVLETLKETHATSAGLKAYCTWTTLNLIEQCRQTLGGHGYSEYTGLAPMLKDWAVQCTWEGDNTVLTLQLGRFLVSCCREAITAKTKGTRAKLGAGVAYLAQVPEILKRVCPVPVDAASGEVTDAMAVLDPSILRTAFEVAAACAVAKATREFETALSKHMQGVSATNKKARAAATERAHEDSAHARFVAAKTHSMGYLFGKFVDGVAKAPADLAAPLHRLVQLYGAHAITEHAGVFLTSGYLTAAHVSAVQTAMNALLRNVRKDAVPLVDAFNLTDFVVGSPFGAKDGNIYERYFERVTKLNPPLPKAPYFESTIKPLLERGIQDEEYPELED</sequence>
<dbReference type="Gene3D" id="1.10.540.10">
    <property type="entry name" value="Acyl-CoA dehydrogenase/oxidase, N-terminal domain"/>
    <property type="match status" value="1"/>
</dbReference>
<feature type="binding site" evidence="14">
    <location>
        <position position="156"/>
    </location>
    <ligand>
        <name>FAD</name>
        <dbReference type="ChEBI" id="CHEBI:57692"/>
    </ligand>
</feature>
<feature type="domain" description="Acyl-CoA oxidase/dehydrogenase middle" evidence="16">
    <location>
        <begin position="152"/>
        <end position="262"/>
    </location>
</feature>
<dbReference type="FunFam" id="2.40.110.10:FF:000003">
    <property type="entry name" value="Acyl-coenzyme A oxidase"/>
    <property type="match status" value="1"/>
</dbReference>
<keyword evidence="8" id="KW-0276">Fatty acid metabolism</keyword>
<dbReference type="InterPro" id="IPR012258">
    <property type="entry name" value="Acyl-CoA_oxidase"/>
</dbReference>
<evidence type="ECO:0000313" key="19">
    <source>
        <dbReference type="EMBL" id="KNE54689.1"/>
    </source>
</evidence>
<evidence type="ECO:0000256" key="8">
    <source>
        <dbReference type="ARBA" id="ARBA00022832"/>
    </source>
</evidence>
<dbReference type="FunFam" id="1.10.540.10:FF:000018">
    <property type="entry name" value="Acyl-coenzyme A oxidase"/>
    <property type="match status" value="1"/>
</dbReference>
<evidence type="ECO:0000256" key="4">
    <source>
        <dbReference type="ARBA" id="ARBA00004846"/>
    </source>
</evidence>